<sequence length="227" mass="25549">MEPIVRLLARDRLIRILQAYISVKLPDRIGKISVLDVGCGNGFILRECINIGADFNACMGIDLDENLIAEAKTKSPAGFKYHCQRLEEFAADGLKFDIIITSGFFAYFDNHHMKSISLILKNMLNPNGLMITSNYDKDWLKLDNGQLRGLNYSIDGIRAFDFSQNELSQLLGAEFKHLSQHPHLISGDKLNKFSELFNNPSKYSAYESLLDSNAVKATTYLDVYAPC</sequence>
<dbReference type="CDD" id="cd02440">
    <property type="entry name" value="AdoMet_MTases"/>
    <property type="match status" value="1"/>
</dbReference>
<dbReference type="SUPFAM" id="SSF53335">
    <property type="entry name" value="S-adenosyl-L-methionine-dependent methyltransferases"/>
    <property type="match status" value="1"/>
</dbReference>
<gene>
    <name evidence="2" type="ORF">SAMN02745724_01240</name>
</gene>
<dbReference type="PANTHER" id="PTHR43861:SF3">
    <property type="entry name" value="PUTATIVE (AFU_ORTHOLOGUE AFUA_2G14390)-RELATED"/>
    <property type="match status" value="1"/>
</dbReference>
<dbReference type="OrthoDB" id="323463at2"/>
<dbReference type="RefSeq" id="WP_091981675.1">
    <property type="nucleotide sequence ID" value="NZ_FOLO01000006.1"/>
</dbReference>
<accession>A0A1I1HKS2</accession>
<organism evidence="2 3">
    <name type="scientific">Pseudoalteromonas denitrificans DSM 6059</name>
    <dbReference type="NCBI Taxonomy" id="1123010"/>
    <lineage>
        <taxon>Bacteria</taxon>
        <taxon>Pseudomonadati</taxon>
        <taxon>Pseudomonadota</taxon>
        <taxon>Gammaproteobacteria</taxon>
        <taxon>Alteromonadales</taxon>
        <taxon>Pseudoalteromonadaceae</taxon>
        <taxon>Pseudoalteromonas</taxon>
    </lineage>
</organism>
<name>A0A1I1HKS2_9GAMM</name>
<dbReference type="Proteomes" id="UP000198862">
    <property type="component" value="Unassembled WGS sequence"/>
</dbReference>
<dbReference type="AlphaFoldDB" id="A0A1I1HKS2"/>
<dbReference type="PANTHER" id="PTHR43861">
    <property type="entry name" value="TRANS-ACONITATE 2-METHYLTRANSFERASE-RELATED"/>
    <property type="match status" value="1"/>
</dbReference>
<proteinExistence type="predicted"/>
<dbReference type="Gene3D" id="3.40.50.150">
    <property type="entry name" value="Vaccinia Virus protein VP39"/>
    <property type="match status" value="1"/>
</dbReference>
<dbReference type="GO" id="GO:0008168">
    <property type="term" value="F:methyltransferase activity"/>
    <property type="evidence" value="ECO:0007669"/>
    <property type="project" value="UniProtKB-KW"/>
</dbReference>
<evidence type="ECO:0000256" key="1">
    <source>
        <dbReference type="ARBA" id="ARBA00022679"/>
    </source>
</evidence>
<dbReference type="Pfam" id="PF13489">
    <property type="entry name" value="Methyltransf_23"/>
    <property type="match status" value="1"/>
</dbReference>
<reference evidence="2 3" key="1">
    <citation type="submission" date="2016-10" db="EMBL/GenBank/DDBJ databases">
        <authorList>
            <person name="de Groot N.N."/>
        </authorList>
    </citation>
    <scope>NUCLEOTIDE SEQUENCE [LARGE SCALE GENOMIC DNA]</scope>
    <source>
        <strain evidence="2 3">DSM 6059</strain>
    </source>
</reference>
<dbReference type="InterPro" id="IPR029063">
    <property type="entry name" value="SAM-dependent_MTases_sf"/>
</dbReference>
<protein>
    <submittedName>
        <fullName evidence="2">Methyltransferase domain-containing protein</fullName>
    </submittedName>
</protein>
<dbReference type="GO" id="GO:0032259">
    <property type="term" value="P:methylation"/>
    <property type="evidence" value="ECO:0007669"/>
    <property type="project" value="UniProtKB-KW"/>
</dbReference>
<keyword evidence="2" id="KW-0489">Methyltransferase</keyword>
<dbReference type="STRING" id="1123010.SAMN02745724_01240"/>
<evidence type="ECO:0000313" key="2">
    <source>
        <dbReference type="EMBL" id="SFC24355.1"/>
    </source>
</evidence>
<keyword evidence="3" id="KW-1185">Reference proteome</keyword>
<dbReference type="EMBL" id="FOLO01000006">
    <property type="protein sequence ID" value="SFC24355.1"/>
    <property type="molecule type" value="Genomic_DNA"/>
</dbReference>
<keyword evidence="1 2" id="KW-0808">Transferase</keyword>
<evidence type="ECO:0000313" key="3">
    <source>
        <dbReference type="Proteomes" id="UP000198862"/>
    </source>
</evidence>